<dbReference type="Pfam" id="PF05050">
    <property type="entry name" value="Methyltransf_21"/>
    <property type="match status" value="1"/>
</dbReference>
<organism evidence="2 3">
    <name type="scientific">Gemmobacter lutimaris</name>
    <dbReference type="NCBI Taxonomy" id="2306023"/>
    <lineage>
        <taxon>Bacteria</taxon>
        <taxon>Pseudomonadati</taxon>
        <taxon>Pseudomonadota</taxon>
        <taxon>Alphaproteobacteria</taxon>
        <taxon>Rhodobacterales</taxon>
        <taxon>Paracoccaceae</taxon>
        <taxon>Gemmobacter</taxon>
    </lineage>
</organism>
<evidence type="ECO:0000313" key="3">
    <source>
        <dbReference type="Proteomes" id="UP000266649"/>
    </source>
</evidence>
<evidence type="ECO:0000259" key="1">
    <source>
        <dbReference type="Pfam" id="PF05050"/>
    </source>
</evidence>
<dbReference type="PANTHER" id="PTHR34009:SF2">
    <property type="entry name" value="PROTEIN STAR"/>
    <property type="match status" value="1"/>
</dbReference>
<name>A0A398BMF4_9RHOB</name>
<feature type="domain" description="Methyltransferase FkbM" evidence="1">
    <location>
        <begin position="50"/>
        <end position="232"/>
    </location>
</feature>
<dbReference type="SUPFAM" id="SSF53335">
    <property type="entry name" value="S-adenosyl-L-methionine-dependent methyltransferases"/>
    <property type="match status" value="1"/>
</dbReference>
<dbReference type="PANTHER" id="PTHR34009">
    <property type="entry name" value="PROTEIN STAR"/>
    <property type="match status" value="1"/>
</dbReference>
<dbReference type="GO" id="GO:0016197">
    <property type="term" value="P:endosomal transport"/>
    <property type="evidence" value="ECO:0007669"/>
    <property type="project" value="TreeGrafter"/>
</dbReference>
<accession>A0A398BMF4</accession>
<proteinExistence type="predicted"/>
<dbReference type="GO" id="GO:0032259">
    <property type="term" value="P:methylation"/>
    <property type="evidence" value="ECO:0007669"/>
    <property type="project" value="UniProtKB-KW"/>
</dbReference>
<keyword evidence="2" id="KW-0808">Transferase</keyword>
<dbReference type="OrthoDB" id="4104638at2"/>
<comment type="caution">
    <text evidence="2">The sequence shown here is derived from an EMBL/GenBank/DDBJ whole genome shotgun (WGS) entry which is preliminary data.</text>
</comment>
<sequence length="270" mass="29047">MTDSDSPRPPDFPALNRINYARPRQLVIAARDLLMAALHRACGTDLTYVQVGAHDGVMADPVHGAAVACGWKSLLIEPHPAYFAALQRTYAGQDRARLVNCAISDQPGRMLLHHATEAAAERLGSYILGAASLDGARLRAVLARRARRFGMDLDEADIAETDVAVRPLADVLSEAGITSFDLLVIDAEGHEREVLRSFDLGGFGIRAALVECNQGDTQHEAEYAGLLRAAGFEVFRVHSDLYAVHPARLHMPLGAVLAMMGFAQAAGEAD</sequence>
<dbReference type="NCBIfam" id="TIGR01444">
    <property type="entry name" value="fkbM_fam"/>
    <property type="match status" value="1"/>
</dbReference>
<dbReference type="InterPro" id="IPR006342">
    <property type="entry name" value="FkbM_mtfrase"/>
</dbReference>
<keyword evidence="3" id="KW-1185">Reference proteome</keyword>
<dbReference type="GO" id="GO:0005737">
    <property type="term" value="C:cytoplasm"/>
    <property type="evidence" value="ECO:0007669"/>
    <property type="project" value="GOC"/>
</dbReference>
<protein>
    <submittedName>
        <fullName evidence="2">FkbM family methyltransferase</fullName>
    </submittedName>
</protein>
<dbReference type="RefSeq" id="WP_119135204.1">
    <property type="nucleotide sequence ID" value="NZ_QXXQ01000006.1"/>
</dbReference>
<dbReference type="Proteomes" id="UP000266649">
    <property type="component" value="Unassembled WGS sequence"/>
</dbReference>
<dbReference type="GO" id="GO:0008168">
    <property type="term" value="F:methyltransferase activity"/>
    <property type="evidence" value="ECO:0007669"/>
    <property type="project" value="UniProtKB-KW"/>
</dbReference>
<dbReference type="AlphaFoldDB" id="A0A398BMF4"/>
<evidence type="ECO:0000313" key="2">
    <source>
        <dbReference type="EMBL" id="RID91602.1"/>
    </source>
</evidence>
<dbReference type="InterPro" id="IPR029063">
    <property type="entry name" value="SAM-dependent_MTases_sf"/>
</dbReference>
<dbReference type="EMBL" id="QXXQ01000006">
    <property type="protein sequence ID" value="RID91602.1"/>
    <property type="molecule type" value="Genomic_DNA"/>
</dbReference>
<dbReference type="InterPro" id="IPR053202">
    <property type="entry name" value="EGF_Rcpt_Signaling_Reg"/>
</dbReference>
<dbReference type="GO" id="GO:0006888">
    <property type="term" value="P:endoplasmic reticulum to Golgi vesicle-mediated transport"/>
    <property type="evidence" value="ECO:0007669"/>
    <property type="project" value="TreeGrafter"/>
</dbReference>
<dbReference type="Gene3D" id="3.40.50.150">
    <property type="entry name" value="Vaccinia Virus protein VP39"/>
    <property type="match status" value="1"/>
</dbReference>
<keyword evidence="2" id="KW-0489">Methyltransferase</keyword>
<reference evidence="2 3" key="1">
    <citation type="submission" date="2018-09" db="EMBL/GenBank/DDBJ databases">
        <title>Gemmobacter lutimaris sp. nov., a marine bacterium isolated from tidal flat.</title>
        <authorList>
            <person name="Lee D.W."/>
            <person name="Yoo Y."/>
            <person name="Kim J.-J."/>
            <person name="Kim B.S."/>
        </authorList>
    </citation>
    <scope>NUCLEOTIDE SEQUENCE [LARGE SCALE GENOMIC DNA]</scope>
    <source>
        <strain evidence="2 3">YJ-T1-11</strain>
    </source>
</reference>
<dbReference type="GO" id="GO:0005886">
    <property type="term" value="C:plasma membrane"/>
    <property type="evidence" value="ECO:0007669"/>
    <property type="project" value="TreeGrafter"/>
</dbReference>
<gene>
    <name evidence="2" type="ORF">D2N39_12965</name>
</gene>